<dbReference type="RefSeq" id="WP_206938888.1">
    <property type="nucleotide sequence ID" value="NZ_JAFLNF010000002.1"/>
</dbReference>
<dbReference type="CDD" id="cd04471">
    <property type="entry name" value="S1_RNase_R"/>
    <property type="match status" value="1"/>
</dbReference>
<dbReference type="Proteomes" id="UP000664779">
    <property type="component" value="Unassembled WGS sequence"/>
</dbReference>
<dbReference type="Pfam" id="PF00773">
    <property type="entry name" value="RNB"/>
    <property type="match status" value="1"/>
</dbReference>
<evidence type="ECO:0000256" key="2">
    <source>
        <dbReference type="ARBA" id="ARBA00022490"/>
    </source>
</evidence>
<dbReference type="EC" id="3.1.13.1" evidence="7"/>
<dbReference type="PROSITE" id="PS01175">
    <property type="entry name" value="RIBONUCLEASE_II"/>
    <property type="match status" value="1"/>
</dbReference>
<dbReference type="HAMAP" id="MF_01895">
    <property type="entry name" value="RNase_R"/>
    <property type="match status" value="1"/>
</dbReference>
<protein>
    <recommendedName>
        <fullName evidence="7">Ribonuclease R</fullName>
        <shortName evidence="7">RNase R</shortName>
        <ecNumber evidence="7">3.1.13.1</ecNumber>
    </recommendedName>
</protein>
<evidence type="ECO:0000256" key="5">
    <source>
        <dbReference type="ARBA" id="ARBA00022839"/>
    </source>
</evidence>
<dbReference type="EMBL" id="JAFLNF010000002">
    <property type="protein sequence ID" value="MBO0344738.1"/>
    <property type="molecule type" value="Genomic_DNA"/>
</dbReference>
<dbReference type="AlphaFoldDB" id="A0A939J8V3"/>
<feature type="region of interest" description="Disordered" evidence="8">
    <location>
        <begin position="738"/>
        <end position="813"/>
    </location>
</feature>
<dbReference type="NCBIfam" id="TIGR00358">
    <property type="entry name" value="3_prime_RNase"/>
    <property type="match status" value="1"/>
</dbReference>
<evidence type="ECO:0000256" key="3">
    <source>
        <dbReference type="ARBA" id="ARBA00022722"/>
    </source>
</evidence>
<dbReference type="Pfam" id="PF17876">
    <property type="entry name" value="CSD2"/>
    <property type="match status" value="1"/>
</dbReference>
<dbReference type="InterPro" id="IPR012340">
    <property type="entry name" value="NA-bd_OB-fold"/>
</dbReference>
<dbReference type="GO" id="GO:0008859">
    <property type="term" value="F:exoribonuclease II activity"/>
    <property type="evidence" value="ECO:0007669"/>
    <property type="project" value="UniProtKB-UniRule"/>
</dbReference>
<dbReference type="NCBIfam" id="TIGR02063">
    <property type="entry name" value="RNase_R"/>
    <property type="match status" value="1"/>
</dbReference>
<dbReference type="InterPro" id="IPR022966">
    <property type="entry name" value="RNase_II/R_CS"/>
</dbReference>
<comment type="function">
    <text evidence="7">3'-5' exoribonuclease that releases 5'-nucleoside monophosphates and is involved in maturation of structured RNAs.</text>
</comment>
<feature type="region of interest" description="Disordered" evidence="8">
    <location>
        <begin position="1"/>
        <end position="29"/>
    </location>
</feature>
<evidence type="ECO:0000256" key="6">
    <source>
        <dbReference type="ARBA" id="ARBA00022884"/>
    </source>
</evidence>
<feature type="compositionally biased region" description="Gly residues" evidence="8">
    <location>
        <begin position="742"/>
        <end position="751"/>
    </location>
</feature>
<keyword evidence="4 7" id="KW-0378">Hydrolase</keyword>
<gene>
    <name evidence="7 10" type="primary">rnr</name>
    <name evidence="10" type="ORF">J0X15_05870</name>
</gene>
<dbReference type="PROSITE" id="PS50126">
    <property type="entry name" value="S1"/>
    <property type="match status" value="1"/>
</dbReference>
<feature type="compositionally biased region" description="Basic residues" evidence="8">
    <location>
        <begin position="10"/>
        <end position="22"/>
    </location>
</feature>
<keyword evidence="2 7" id="KW-0963">Cytoplasm</keyword>
<dbReference type="SMART" id="SM00316">
    <property type="entry name" value="S1"/>
    <property type="match status" value="1"/>
</dbReference>
<keyword evidence="11" id="KW-1185">Reference proteome</keyword>
<accession>A0A939J8V3</accession>
<evidence type="ECO:0000256" key="4">
    <source>
        <dbReference type="ARBA" id="ARBA00022801"/>
    </source>
</evidence>
<dbReference type="SUPFAM" id="SSF50249">
    <property type="entry name" value="Nucleic acid-binding proteins"/>
    <property type="match status" value="3"/>
</dbReference>
<dbReference type="InterPro" id="IPR001900">
    <property type="entry name" value="RNase_II/R"/>
</dbReference>
<evidence type="ECO:0000313" key="11">
    <source>
        <dbReference type="Proteomes" id="UP000664779"/>
    </source>
</evidence>
<dbReference type="InterPro" id="IPR011805">
    <property type="entry name" value="RNase_R"/>
</dbReference>
<keyword evidence="3 7" id="KW-0540">Nuclease</keyword>
<proteinExistence type="inferred from homology"/>
<dbReference type="InterPro" id="IPR003029">
    <property type="entry name" value="S1_domain"/>
</dbReference>
<name>A0A939J8V3_9HYPH</name>
<dbReference type="GO" id="GO:0006402">
    <property type="term" value="P:mRNA catabolic process"/>
    <property type="evidence" value="ECO:0007669"/>
    <property type="project" value="TreeGrafter"/>
</dbReference>
<dbReference type="PANTHER" id="PTHR23355">
    <property type="entry name" value="RIBONUCLEASE"/>
    <property type="match status" value="1"/>
</dbReference>
<dbReference type="InterPro" id="IPR040476">
    <property type="entry name" value="CSD2"/>
</dbReference>
<comment type="caution">
    <text evidence="10">The sequence shown here is derived from an EMBL/GenBank/DDBJ whole genome shotgun (WGS) entry which is preliminary data.</text>
</comment>
<reference evidence="10" key="1">
    <citation type="submission" date="2021-03" db="EMBL/GenBank/DDBJ databases">
        <title>Roseibium sp. CAU 1637 isolated from Incheon.</title>
        <authorList>
            <person name="Kim W."/>
        </authorList>
    </citation>
    <scope>NUCLEOTIDE SEQUENCE</scope>
    <source>
        <strain evidence="10">CAU 1637</strain>
    </source>
</reference>
<dbReference type="PANTHER" id="PTHR23355:SF9">
    <property type="entry name" value="DIS3-LIKE EXONUCLEASE 2"/>
    <property type="match status" value="1"/>
</dbReference>
<evidence type="ECO:0000256" key="7">
    <source>
        <dbReference type="HAMAP-Rule" id="MF_01895"/>
    </source>
</evidence>
<dbReference type="InterPro" id="IPR004476">
    <property type="entry name" value="RNase_II/RNase_R"/>
</dbReference>
<dbReference type="InterPro" id="IPR050180">
    <property type="entry name" value="RNR_Ribonuclease"/>
</dbReference>
<dbReference type="GO" id="GO:0005829">
    <property type="term" value="C:cytosol"/>
    <property type="evidence" value="ECO:0007669"/>
    <property type="project" value="TreeGrafter"/>
</dbReference>
<comment type="subcellular location">
    <subcellularLocation>
        <location evidence="7">Cytoplasm</location>
    </subcellularLocation>
</comment>
<dbReference type="GO" id="GO:0003723">
    <property type="term" value="F:RNA binding"/>
    <property type="evidence" value="ECO:0007669"/>
    <property type="project" value="UniProtKB-UniRule"/>
</dbReference>
<dbReference type="Gene3D" id="2.40.50.140">
    <property type="entry name" value="Nucleic acid-binding proteins"/>
    <property type="match status" value="1"/>
</dbReference>
<dbReference type="SMART" id="SM00955">
    <property type="entry name" value="RNB"/>
    <property type="match status" value="1"/>
</dbReference>
<keyword evidence="6 7" id="KW-0694">RNA-binding</keyword>
<evidence type="ECO:0000256" key="8">
    <source>
        <dbReference type="SAM" id="MobiDB-lite"/>
    </source>
</evidence>
<evidence type="ECO:0000313" key="10">
    <source>
        <dbReference type="EMBL" id="MBO0344738.1"/>
    </source>
</evidence>
<comment type="similarity">
    <text evidence="7">Belongs to the RNR ribonuclease family. RNase R subfamily.</text>
</comment>
<keyword evidence="5 7" id="KW-0269">Exonuclease</keyword>
<organism evidence="10 11">
    <name type="scientific">Roseibium limicola</name>
    <dbReference type="NCBI Taxonomy" id="2816037"/>
    <lineage>
        <taxon>Bacteria</taxon>
        <taxon>Pseudomonadati</taxon>
        <taxon>Pseudomonadota</taxon>
        <taxon>Alphaproteobacteria</taxon>
        <taxon>Hyphomicrobiales</taxon>
        <taxon>Stappiaceae</taxon>
        <taxon>Roseibium</taxon>
    </lineage>
</organism>
<dbReference type="Pfam" id="PF00575">
    <property type="entry name" value="S1"/>
    <property type="match status" value="1"/>
</dbReference>
<sequence length="813" mass="88440">MTTRRSGPPKPKRPAVARRKAAAKTTGDFPSRDDILAFVAENPGKAGKREIARHFGITGAGRIQLKKMLKDLAGEGLVAKRQKRLIRPGDLPPVFVVALVARDEDGELLGEPEDWDPESGPTPKVLILTTKGKGPQPGLGDRALIRLTDAETGFEAQYAARIIKVLEKSHGAILGIFRLREGNKWPYLEPIDRKSREMDVDPADLKGARDGDLVSVTVTKSGRYGAPRAEIIERFGAPGSEKAISEIALHSHGIRHEFPREVIAEAEAAQPVTLGKREDWRKIPLVTIDPPDAKDHDDAVFAEPDEDPANEGGQVVYVAIADVAHYIRPGSALDREAHLRGNSVYFPDRVIPMLPERISNDLCSLREKEDRPAMAVRMVFDKTGRKTGHTFHRVLMRSAAKLSYLQAQKAIDGVLDDKTETLVDGVLKPIWAAYAVLKLGRDAREPLELDLPERKIALKEDGSVDHVYVPERLDAHKLIEEFMIQANVAAAETLEKKKTALLYRIHDASTPEKLEHLKEFLSTINMKLPSTGGLRPSVFNGILAKVKDGPQSQLINEVILRSQAQAEYNPQNIGHFGLNLRRYAHFTSPIRRYADLIVHRGLVAAHGLGDDGLPEGIEAKLEAIGAEISAAERKAMLAERDTIDRLIALWMAEQIGATFKGRIAGVVKSGMFIRLNDTGADGFVPASTIGLDYYRYDEGSHSLIGDKSGETYQLGDIVDVKLVEAAPFAGALRFEVLTPGRKGSGGSGGAQRRGRASPERTPGRSGSRSGPKGGTTPGPKRPGTSGGGKSGSKPSRAARKARASTRENSGNES</sequence>
<evidence type="ECO:0000256" key="1">
    <source>
        <dbReference type="ARBA" id="ARBA00001849"/>
    </source>
</evidence>
<comment type="catalytic activity">
    <reaction evidence="1 7">
        <text>Exonucleolytic cleavage in the 3'- to 5'-direction to yield nucleoside 5'-phosphates.</text>
        <dbReference type="EC" id="3.1.13.1"/>
    </reaction>
</comment>
<feature type="domain" description="S1 motif" evidence="9">
    <location>
        <begin position="656"/>
        <end position="737"/>
    </location>
</feature>
<evidence type="ECO:0000259" key="9">
    <source>
        <dbReference type="PROSITE" id="PS50126"/>
    </source>
</evidence>